<comment type="caution">
    <text evidence="1">The sequence shown here is derived from an EMBL/GenBank/DDBJ whole genome shotgun (WGS) entry which is preliminary data.</text>
</comment>
<sequence length="66" mass="7198">MRTFSLKNTIEPFSSRFDLISGSIERVVYPLESIGVVSAQYLGELSTNPNASVSIGADGYVVEEKQ</sequence>
<dbReference type="EMBL" id="JAKRVX010000002">
    <property type="protein sequence ID" value="MCL9816297.1"/>
    <property type="molecule type" value="Genomic_DNA"/>
</dbReference>
<reference evidence="1" key="2">
    <citation type="submission" date="2022-02" db="EMBL/GenBank/DDBJ databases">
        <authorList>
            <person name="Elcheninov A.G."/>
            <person name="Sorokin D.Y."/>
            <person name="Kublanov I.V."/>
        </authorList>
    </citation>
    <scope>NUCLEOTIDE SEQUENCE</scope>
    <source>
        <strain evidence="1">AArc-St2</strain>
    </source>
</reference>
<evidence type="ECO:0000313" key="2">
    <source>
        <dbReference type="Proteomes" id="UP001203207"/>
    </source>
</evidence>
<evidence type="ECO:0000313" key="1">
    <source>
        <dbReference type="EMBL" id="MCL9816297.1"/>
    </source>
</evidence>
<dbReference type="Proteomes" id="UP001203207">
    <property type="component" value="Unassembled WGS sequence"/>
</dbReference>
<name>A0AAE3K7J3_9EURY</name>
<dbReference type="RefSeq" id="WP_174654282.1">
    <property type="nucleotide sequence ID" value="NZ_JAKRVX010000002.1"/>
</dbReference>
<organism evidence="1 2">
    <name type="scientific">Natronocalculus amylovorans</name>
    <dbReference type="NCBI Taxonomy" id="2917812"/>
    <lineage>
        <taxon>Archaea</taxon>
        <taxon>Methanobacteriati</taxon>
        <taxon>Methanobacteriota</taxon>
        <taxon>Stenosarchaea group</taxon>
        <taxon>Halobacteria</taxon>
        <taxon>Halobacteriales</taxon>
        <taxon>Haloferacaceae</taxon>
        <taxon>Natronocalculus</taxon>
    </lineage>
</organism>
<accession>A0AAE3K7J3</accession>
<gene>
    <name evidence="1" type="ORF">AArcSt2_04995</name>
</gene>
<keyword evidence="2" id="KW-1185">Reference proteome</keyword>
<proteinExistence type="predicted"/>
<protein>
    <submittedName>
        <fullName evidence="1">Uncharacterized protein</fullName>
    </submittedName>
</protein>
<reference evidence="1" key="1">
    <citation type="journal article" date="2022" name="Syst. Appl. Microbiol.">
        <title>Natronocalculus amylovorans gen. nov., sp. nov., and Natranaeroarchaeum aerophilus sp. nov., dominant culturable amylolytic natronoarchaea from hypersaline soda lakes in southwestern Siberia.</title>
        <authorList>
            <person name="Sorokin D.Y."/>
            <person name="Elcheninov A.G."/>
            <person name="Khizhniak T.V."/>
            <person name="Koenen M."/>
            <person name="Bale N.J."/>
            <person name="Damste J.S.S."/>
            <person name="Kublanov I.V."/>
        </authorList>
    </citation>
    <scope>NUCLEOTIDE SEQUENCE</scope>
    <source>
        <strain evidence="1">AArc-St2</strain>
    </source>
</reference>
<dbReference type="AlphaFoldDB" id="A0AAE3K7J3"/>